<dbReference type="GO" id="GO:0008967">
    <property type="term" value="F:phosphoglycolate phosphatase activity"/>
    <property type="evidence" value="ECO:0007669"/>
    <property type="project" value="TreeGrafter"/>
</dbReference>
<dbReference type="NCBIfam" id="NF009804">
    <property type="entry name" value="PRK13288.1"/>
    <property type="match status" value="1"/>
</dbReference>
<dbReference type="InterPro" id="IPR050155">
    <property type="entry name" value="HAD-like_hydrolase_sf"/>
</dbReference>
<dbReference type="InterPro" id="IPR006439">
    <property type="entry name" value="HAD-SF_hydro_IA"/>
</dbReference>
<protein>
    <submittedName>
        <fullName evidence="1">Pyrophosphatase</fullName>
    </submittedName>
</protein>
<organism evidence="1 2">
    <name type="scientific">Paenibacillus crassostreae</name>
    <dbReference type="NCBI Taxonomy" id="1763538"/>
    <lineage>
        <taxon>Bacteria</taxon>
        <taxon>Bacillati</taxon>
        <taxon>Bacillota</taxon>
        <taxon>Bacilli</taxon>
        <taxon>Bacillales</taxon>
        <taxon>Paenibacillaceae</taxon>
        <taxon>Paenibacillus</taxon>
    </lineage>
</organism>
<dbReference type="InterPro" id="IPR041492">
    <property type="entry name" value="HAD_2"/>
</dbReference>
<dbReference type="InterPro" id="IPR023214">
    <property type="entry name" value="HAD_sf"/>
</dbReference>
<dbReference type="Proteomes" id="UP000077134">
    <property type="component" value="Unassembled WGS sequence"/>
</dbReference>
<comment type="caution">
    <text evidence="1">The sequence shown here is derived from an EMBL/GenBank/DDBJ whole genome shotgun (WGS) entry which is preliminary data.</text>
</comment>
<dbReference type="SFLD" id="SFLDG01129">
    <property type="entry name" value="C1.5:_HAD__Beta-PGM__Phosphata"/>
    <property type="match status" value="1"/>
</dbReference>
<dbReference type="NCBIfam" id="TIGR01509">
    <property type="entry name" value="HAD-SF-IA-v3"/>
    <property type="match status" value="1"/>
</dbReference>
<dbReference type="SUPFAM" id="SSF56784">
    <property type="entry name" value="HAD-like"/>
    <property type="match status" value="1"/>
</dbReference>
<dbReference type="Gene3D" id="1.10.150.240">
    <property type="entry name" value="Putative phosphatase, domain 2"/>
    <property type="match status" value="1"/>
</dbReference>
<dbReference type="SFLD" id="SFLDG01135">
    <property type="entry name" value="C1.5.6:_HAD__Beta-PGM__Phospha"/>
    <property type="match status" value="1"/>
</dbReference>
<dbReference type="InterPro" id="IPR023198">
    <property type="entry name" value="PGP-like_dom2"/>
</dbReference>
<accession>A0A167GF08</accession>
<dbReference type="InterPro" id="IPR036412">
    <property type="entry name" value="HAD-like_sf"/>
</dbReference>
<dbReference type="STRING" id="1763538.LPB68_11265"/>
<gene>
    <name evidence="1" type="ORF">PNBC_02260</name>
</gene>
<evidence type="ECO:0000313" key="1">
    <source>
        <dbReference type="EMBL" id="OAB77513.1"/>
    </source>
</evidence>
<dbReference type="Gene3D" id="3.40.50.1000">
    <property type="entry name" value="HAD superfamily/HAD-like"/>
    <property type="match status" value="1"/>
</dbReference>
<dbReference type="FunFam" id="3.40.50.1000:FF:000022">
    <property type="entry name" value="Phosphoglycolate phosphatase"/>
    <property type="match status" value="1"/>
</dbReference>
<dbReference type="AlphaFoldDB" id="A0A167GF08"/>
<dbReference type="PANTHER" id="PTHR43434:SF26">
    <property type="entry name" value="PYROPHOSPHATASE PPAX"/>
    <property type="match status" value="1"/>
</dbReference>
<dbReference type="PANTHER" id="PTHR43434">
    <property type="entry name" value="PHOSPHOGLYCOLATE PHOSPHATASE"/>
    <property type="match status" value="1"/>
</dbReference>
<keyword evidence="2" id="KW-1185">Reference proteome</keyword>
<dbReference type="NCBIfam" id="TIGR01549">
    <property type="entry name" value="HAD-SF-IA-v1"/>
    <property type="match status" value="1"/>
</dbReference>
<proteinExistence type="predicted"/>
<dbReference type="SFLD" id="SFLDS00003">
    <property type="entry name" value="Haloacid_Dehalogenase"/>
    <property type="match status" value="1"/>
</dbReference>
<dbReference type="OrthoDB" id="9807630at2"/>
<sequence length="213" mass="23939">MIDTILFDLDGTIIDTNEHIINAFIHALKDHVPTPLTREHIIPRMGITLEQQIEYFTGTNDVTPFVKEYRSYYDTYHDENVQPFPQVMEVIEGLHAKGIAMGVVTTKNRPGTLRVLEMFGLMKYMGSIVTVQDVVNPKPHPEPVLKAVNELGSDPMKTLMVGDSAVDLQAAHAAGVRSAGVSWSLKGEEVLKKYNPDYMLHTMNDLYLVLEQE</sequence>
<dbReference type="KEGG" id="pcx:LPB68_11265"/>
<dbReference type="EMBL" id="LSFN01000004">
    <property type="protein sequence ID" value="OAB77513.1"/>
    <property type="molecule type" value="Genomic_DNA"/>
</dbReference>
<dbReference type="GO" id="GO:0006281">
    <property type="term" value="P:DNA repair"/>
    <property type="evidence" value="ECO:0007669"/>
    <property type="project" value="TreeGrafter"/>
</dbReference>
<dbReference type="RefSeq" id="WP_068654822.1">
    <property type="nucleotide sequence ID" value="NZ_CP017770.1"/>
</dbReference>
<name>A0A167GF08_9BACL</name>
<dbReference type="Pfam" id="PF13419">
    <property type="entry name" value="HAD_2"/>
    <property type="match status" value="1"/>
</dbReference>
<evidence type="ECO:0000313" key="2">
    <source>
        <dbReference type="Proteomes" id="UP000077134"/>
    </source>
</evidence>
<reference evidence="1 2" key="1">
    <citation type="submission" date="2016-02" db="EMBL/GenBank/DDBJ databases">
        <title>Paenibacillus sp. LPB0068, isolated from Crassostrea gigas.</title>
        <authorList>
            <person name="Shin S.-K."/>
            <person name="Yi H."/>
        </authorList>
    </citation>
    <scope>NUCLEOTIDE SEQUENCE [LARGE SCALE GENOMIC DNA]</scope>
    <source>
        <strain evidence="1 2">LPB0068</strain>
    </source>
</reference>
<dbReference type="GO" id="GO:0005829">
    <property type="term" value="C:cytosol"/>
    <property type="evidence" value="ECO:0007669"/>
    <property type="project" value="TreeGrafter"/>
</dbReference>